<reference evidence="2 3" key="1">
    <citation type="submission" date="2014-10" db="EMBL/GenBank/DDBJ databases">
        <title>Draft genome of the hookworm Ancylostoma caninum.</title>
        <authorList>
            <person name="Mitreva M."/>
        </authorList>
    </citation>
    <scope>NUCLEOTIDE SEQUENCE [LARGE SCALE GENOMIC DNA]</scope>
    <source>
        <strain evidence="2 3">Baltimore</strain>
    </source>
</reference>
<dbReference type="Proteomes" id="UP000252519">
    <property type="component" value="Unassembled WGS sequence"/>
</dbReference>
<sequence length="113" mass="10676">MSSSSSSSSQANSANSQSSSPVGSSGSRSANSQSSSPVGSGSPSAGTSLADVGAPGSTAAASRERLSDIGSAEDIDDQTAAVSAVTSTASPGVGSATFVTVTPRAGTVSALYR</sequence>
<dbReference type="AlphaFoldDB" id="A0A368FXR9"/>
<organism evidence="2 3">
    <name type="scientific">Ancylostoma caninum</name>
    <name type="common">Dog hookworm</name>
    <dbReference type="NCBI Taxonomy" id="29170"/>
    <lineage>
        <taxon>Eukaryota</taxon>
        <taxon>Metazoa</taxon>
        <taxon>Ecdysozoa</taxon>
        <taxon>Nematoda</taxon>
        <taxon>Chromadorea</taxon>
        <taxon>Rhabditida</taxon>
        <taxon>Rhabditina</taxon>
        <taxon>Rhabditomorpha</taxon>
        <taxon>Strongyloidea</taxon>
        <taxon>Ancylostomatidae</taxon>
        <taxon>Ancylostomatinae</taxon>
        <taxon>Ancylostoma</taxon>
    </lineage>
</organism>
<comment type="caution">
    <text evidence="2">The sequence shown here is derived from an EMBL/GenBank/DDBJ whole genome shotgun (WGS) entry which is preliminary data.</text>
</comment>
<evidence type="ECO:0000256" key="1">
    <source>
        <dbReference type="SAM" id="MobiDB-lite"/>
    </source>
</evidence>
<accession>A0A368FXR9</accession>
<proteinExistence type="predicted"/>
<keyword evidence="3" id="KW-1185">Reference proteome</keyword>
<feature type="compositionally biased region" description="Low complexity" evidence="1">
    <location>
        <begin position="1"/>
        <end position="48"/>
    </location>
</feature>
<gene>
    <name evidence="2" type="ORF">ANCCAN_17198</name>
</gene>
<dbReference type="EMBL" id="JOJR01000514">
    <property type="protein sequence ID" value="RCN36912.1"/>
    <property type="molecule type" value="Genomic_DNA"/>
</dbReference>
<evidence type="ECO:0000313" key="2">
    <source>
        <dbReference type="EMBL" id="RCN36912.1"/>
    </source>
</evidence>
<protein>
    <submittedName>
        <fullName evidence="2">Uncharacterized protein</fullName>
    </submittedName>
</protein>
<evidence type="ECO:0000313" key="3">
    <source>
        <dbReference type="Proteomes" id="UP000252519"/>
    </source>
</evidence>
<feature type="region of interest" description="Disordered" evidence="1">
    <location>
        <begin position="1"/>
        <end position="74"/>
    </location>
</feature>
<name>A0A368FXR9_ANCCA</name>